<name>A0A6G1PJX1_CHAAH</name>
<proteinExistence type="predicted"/>
<keyword evidence="2" id="KW-1185">Reference proteome</keyword>
<protein>
    <submittedName>
        <fullName evidence="1">Uncharacterized protein</fullName>
    </submittedName>
</protein>
<dbReference type="AlphaFoldDB" id="A0A6G1PJX1"/>
<reference evidence="2" key="2">
    <citation type="submission" date="2019-02" db="EMBL/GenBank/DDBJ databases">
        <title>Opniocepnalus argus Var Kimnra genome.</title>
        <authorList>
            <person name="Zhou C."/>
            <person name="Xiao S."/>
        </authorList>
    </citation>
    <scope>NUCLEOTIDE SEQUENCE [LARGE SCALE GENOMIC DNA]</scope>
</reference>
<evidence type="ECO:0000313" key="2">
    <source>
        <dbReference type="Proteomes" id="UP000503349"/>
    </source>
</evidence>
<reference evidence="1 2" key="1">
    <citation type="submission" date="2019-02" db="EMBL/GenBank/DDBJ databases">
        <title>Opniocepnalus argus genome.</title>
        <authorList>
            <person name="Zhou C."/>
            <person name="Xiao S."/>
        </authorList>
    </citation>
    <scope>NUCLEOTIDE SEQUENCE [LARGE SCALE GENOMIC DNA]</scope>
    <source>
        <strain evidence="1">OARG1902GOOAL</strain>
        <tissue evidence="1">Muscle</tissue>
    </source>
</reference>
<evidence type="ECO:0000313" key="1">
    <source>
        <dbReference type="EMBL" id="KAF3690519.1"/>
    </source>
</evidence>
<dbReference type="EMBL" id="CM015717">
    <property type="protein sequence ID" value="KAF3690519.1"/>
    <property type="molecule type" value="Genomic_DNA"/>
</dbReference>
<organism evidence="1 2">
    <name type="scientific">Channa argus</name>
    <name type="common">Northern snakehead</name>
    <name type="synonym">Ophicephalus argus</name>
    <dbReference type="NCBI Taxonomy" id="215402"/>
    <lineage>
        <taxon>Eukaryota</taxon>
        <taxon>Metazoa</taxon>
        <taxon>Chordata</taxon>
        <taxon>Craniata</taxon>
        <taxon>Vertebrata</taxon>
        <taxon>Euteleostomi</taxon>
        <taxon>Actinopterygii</taxon>
        <taxon>Neopterygii</taxon>
        <taxon>Teleostei</taxon>
        <taxon>Neoteleostei</taxon>
        <taxon>Acanthomorphata</taxon>
        <taxon>Anabantaria</taxon>
        <taxon>Anabantiformes</taxon>
        <taxon>Channoidei</taxon>
        <taxon>Channidae</taxon>
        <taxon>Channa</taxon>
    </lineage>
</organism>
<dbReference type="Proteomes" id="UP000503349">
    <property type="component" value="Chromosome 6"/>
</dbReference>
<gene>
    <name evidence="1" type="ORF">EXN66_Car006192</name>
</gene>
<accession>A0A6G1PJX1</accession>
<sequence length="134" mass="14301">MIMYNAGGAACNAPLITQIPLLLPPPPLLPFSWYFSQGVSPFHDWRNISSQSGLFCFKATPDLHNLRMSPSLLTAAREGQEVTPPHHLPPPPLFLLIHSSDSSFSPASPASGGQASGRGVCVCVCVRLLNPLLG</sequence>